<dbReference type="Proteomes" id="UP000001307">
    <property type="component" value="Unassembled WGS sequence"/>
</dbReference>
<evidence type="ECO:0000313" key="2">
    <source>
        <dbReference type="Proteomes" id="UP000001307"/>
    </source>
</evidence>
<evidence type="ECO:0000313" key="1">
    <source>
        <dbReference type="EMBL" id="CBY11555.1"/>
    </source>
</evidence>
<gene>
    <name evidence="1" type="ORF">GSOID_T00016722001</name>
</gene>
<keyword evidence="2" id="KW-1185">Reference proteome</keyword>
<organism evidence="1">
    <name type="scientific">Oikopleura dioica</name>
    <name type="common">Tunicate</name>
    <dbReference type="NCBI Taxonomy" id="34765"/>
    <lineage>
        <taxon>Eukaryota</taxon>
        <taxon>Metazoa</taxon>
        <taxon>Chordata</taxon>
        <taxon>Tunicata</taxon>
        <taxon>Appendicularia</taxon>
        <taxon>Copelata</taxon>
        <taxon>Oikopleuridae</taxon>
        <taxon>Oikopleura</taxon>
    </lineage>
</organism>
<dbReference type="OrthoDB" id="10390045at2759"/>
<reference evidence="1" key="1">
    <citation type="journal article" date="2010" name="Science">
        <title>Plasticity of animal genome architecture unmasked by rapid evolution of a pelagic tunicate.</title>
        <authorList>
            <person name="Denoeud F."/>
            <person name="Henriet S."/>
            <person name="Mungpakdee S."/>
            <person name="Aury J.M."/>
            <person name="Da Silva C."/>
            <person name="Brinkmann H."/>
            <person name="Mikhaleva J."/>
            <person name="Olsen L.C."/>
            <person name="Jubin C."/>
            <person name="Canestro C."/>
            <person name="Bouquet J.M."/>
            <person name="Danks G."/>
            <person name="Poulain J."/>
            <person name="Campsteijn C."/>
            <person name="Adamski M."/>
            <person name="Cross I."/>
            <person name="Yadetie F."/>
            <person name="Muffato M."/>
            <person name="Louis A."/>
            <person name="Butcher S."/>
            <person name="Tsagkogeorga G."/>
            <person name="Konrad A."/>
            <person name="Singh S."/>
            <person name="Jensen M.F."/>
            <person name="Cong E.H."/>
            <person name="Eikeseth-Otteraa H."/>
            <person name="Noel B."/>
            <person name="Anthouard V."/>
            <person name="Porcel B.M."/>
            <person name="Kachouri-Lafond R."/>
            <person name="Nishino A."/>
            <person name="Ugolini M."/>
            <person name="Chourrout P."/>
            <person name="Nishida H."/>
            <person name="Aasland R."/>
            <person name="Huzurbazar S."/>
            <person name="Westhof E."/>
            <person name="Delsuc F."/>
            <person name="Lehrach H."/>
            <person name="Reinhardt R."/>
            <person name="Weissenbach J."/>
            <person name="Roy S.W."/>
            <person name="Artiguenave F."/>
            <person name="Postlethwait J.H."/>
            <person name="Manak J.R."/>
            <person name="Thompson E.M."/>
            <person name="Jaillon O."/>
            <person name="Du Pasquier L."/>
            <person name="Boudinot P."/>
            <person name="Liberles D.A."/>
            <person name="Volff J.N."/>
            <person name="Philippe H."/>
            <person name="Lenhard B."/>
            <person name="Roest Crollius H."/>
            <person name="Wincker P."/>
            <person name="Chourrout D."/>
        </authorList>
    </citation>
    <scope>NUCLEOTIDE SEQUENCE [LARGE SCALE GENOMIC DNA]</scope>
</reference>
<proteinExistence type="predicted"/>
<dbReference type="InParanoid" id="E4XNW7"/>
<accession>E4XNW7</accession>
<dbReference type="AlphaFoldDB" id="E4XNW7"/>
<dbReference type="EMBL" id="FN653086">
    <property type="protein sequence ID" value="CBY11555.1"/>
    <property type="molecule type" value="Genomic_DNA"/>
</dbReference>
<sequence length="153" mass="17408">MNELPSKLNWSLNEGLSCLQCKTALNNTDVSRDQCYYSVKSKYAAVCDGINFTTCDSTVSKFWSNGKLYEYANRGCSEMLSGEPEKWSTGVVNRQISPIYKGQNVTMVRRYCDTADCNIERADFITSKGRNSDRILRSLPYLSLNFKTLNFKD</sequence>
<name>E4XNW7_OIKDI</name>
<protein>
    <submittedName>
        <fullName evidence="1">Uncharacterized protein</fullName>
    </submittedName>
</protein>